<dbReference type="InterPro" id="IPR013321">
    <property type="entry name" value="Arc_rbn_hlx_hlx"/>
</dbReference>
<evidence type="ECO:0000256" key="1">
    <source>
        <dbReference type="SAM" id="MobiDB-lite"/>
    </source>
</evidence>
<reference evidence="2" key="1">
    <citation type="submission" date="2013-04" db="EMBL/GenBank/DDBJ databases">
        <title>The genome sequencing project of 58 acetic acid bacteria.</title>
        <authorList>
            <person name="Okamoto-Kainuma A."/>
            <person name="Ishikawa M."/>
            <person name="Umino S."/>
            <person name="Koizumi Y."/>
            <person name="Shiwa Y."/>
            <person name="Yoshikawa H."/>
            <person name="Matsutani M."/>
            <person name="Matsushita K."/>
        </authorList>
    </citation>
    <scope>NUCLEOTIDE SEQUENCE</scope>
    <source>
        <strain evidence="2">DSM 15669</strain>
    </source>
</reference>
<dbReference type="InterPro" id="IPR010985">
    <property type="entry name" value="Ribbon_hlx_hlx"/>
</dbReference>
<comment type="caution">
    <text evidence="2">The sequence shown here is derived from an EMBL/GenBank/DDBJ whole genome shotgun (WGS) entry which is preliminary data.</text>
</comment>
<proteinExistence type="predicted"/>
<evidence type="ECO:0000313" key="2">
    <source>
        <dbReference type="EMBL" id="GBQ07260.1"/>
    </source>
</evidence>
<organism evidence="2 3">
    <name type="scientific">Saccharibacter floricola DSM 15669</name>
    <dbReference type="NCBI Taxonomy" id="1123227"/>
    <lineage>
        <taxon>Bacteria</taxon>
        <taxon>Pseudomonadati</taxon>
        <taxon>Pseudomonadota</taxon>
        <taxon>Alphaproteobacteria</taxon>
        <taxon>Acetobacterales</taxon>
        <taxon>Acetobacteraceae</taxon>
        <taxon>Saccharibacter</taxon>
    </lineage>
</organism>
<dbReference type="RefSeq" id="WP_018979418.1">
    <property type="nucleotide sequence ID" value="NZ_BAQD01000022.1"/>
</dbReference>
<evidence type="ECO:0000313" key="3">
    <source>
        <dbReference type="Proteomes" id="UP001062901"/>
    </source>
</evidence>
<dbReference type="Proteomes" id="UP001062901">
    <property type="component" value="Unassembled WGS sequence"/>
</dbReference>
<dbReference type="Gene3D" id="1.10.1220.10">
    <property type="entry name" value="Met repressor-like"/>
    <property type="match status" value="1"/>
</dbReference>
<dbReference type="SUPFAM" id="SSF47598">
    <property type="entry name" value="Ribbon-helix-helix"/>
    <property type="match status" value="1"/>
</dbReference>
<name>A0ABQ0NZB7_9PROT</name>
<keyword evidence="3" id="KW-1185">Reference proteome</keyword>
<dbReference type="EMBL" id="BAQD01000022">
    <property type="protein sequence ID" value="GBQ07260.1"/>
    <property type="molecule type" value="Genomic_DNA"/>
</dbReference>
<sequence length="69" mass="7909">MTFIDECRRMTLRLRPDVYEVVKRSASKNFRSITAEINELLLNAIKKAPEPTDQSVSDAPKQSVKETNQ</sequence>
<protein>
    <recommendedName>
        <fullName evidence="4">Arc-like DNA binding domain-containing protein</fullName>
    </recommendedName>
</protein>
<accession>A0ABQ0NZB7</accession>
<evidence type="ECO:0008006" key="4">
    <source>
        <dbReference type="Google" id="ProtNLM"/>
    </source>
</evidence>
<gene>
    <name evidence="2" type="ORF">AA15669_1302</name>
</gene>
<feature type="region of interest" description="Disordered" evidence="1">
    <location>
        <begin position="48"/>
        <end position="69"/>
    </location>
</feature>